<dbReference type="AlphaFoldDB" id="A0A3N5Z5Z3"/>
<dbReference type="PANTHER" id="PTHR46796:SF7">
    <property type="entry name" value="ARAC FAMILY TRANSCRIPTIONAL REGULATOR"/>
    <property type="match status" value="1"/>
</dbReference>
<dbReference type="InterPro" id="IPR009057">
    <property type="entry name" value="Homeodomain-like_sf"/>
</dbReference>
<evidence type="ECO:0000313" key="5">
    <source>
        <dbReference type="EMBL" id="RPJ65834.1"/>
    </source>
</evidence>
<keyword evidence="2" id="KW-0238">DNA-binding</keyword>
<dbReference type="RefSeq" id="WP_124028465.1">
    <property type="nucleotide sequence ID" value="NZ_JBHRSN010000007.1"/>
</dbReference>
<keyword evidence="1" id="KW-0805">Transcription regulation</keyword>
<dbReference type="InterPro" id="IPR014710">
    <property type="entry name" value="RmlC-like_jellyroll"/>
</dbReference>
<dbReference type="InterPro" id="IPR018060">
    <property type="entry name" value="HTH_AraC"/>
</dbReference>
<evidence type="ECO:0000256" key="2">
    <source>
        <dbReference type="ARBA" id="ARBA00023125"/>
    </source>
</evidence>
<comment type="caution">
    <text evidence="5">The sequence shown here is derived from an EMBL/GenBank/DDBJ whole genome shotgun (WGS) entry which is preliminary data.</text>
</comment>
<dbReference type="InterPro" id="IPR050204">
    <property type="entry name" value="AraC_XylS_family_regulators"/>
</dbReference>
<dbReference type="Gene3D" id="1.10.10.60">
    <property type="entry name" value="Homeodomain-like"/>
    <property type="match status" value="2"/>
</dbReference>
<evidence type="ECO:0000313" key="6">
    <source>
        <dbReference type="Proteomes" id="UP000275281"/>
    </source>
</evidence>
<name>A0A3N5Z5Z3_9ALTE</name>
<dbReference type="PANTHER" id="PTHR46796">
    <property type="entry name" value="HTH-TYPE TRANSCRIPTIONAL ACTIVATOR RHAS-RELATED"/>
    <property type="match status" value="1"/>
</dbReference>
<dbReference type="GO" id="GO:0043565">
    <property type="term" value="F:sequence-specific DNA binding"/>
    <property type="evidence" value="ECO:0007669"/>
    <property type="project" value="InterPro"/>
</dbReference>
<dbReference type="Gene3D" id="2.60.120.10">
    <property type="entry name" value="Jelly Rolls"/>
    <property type="match status" value="1"/>
</dbReference>
<sequence length="322" mass="35691">MGFDVDKRVSTKISDHPVGKLLNGLRMESAFFTHSTLRQPWALSMPVMANCMMFHLVLEGEAHFQIDGESFKLNKGEFVLFPQGDGHWLSDGHCCTYTALHDLPIQAVTERYETLEYGGNGEETTLICGVMLFQHPLAIKILGILPDKIVIDASQHDSSHVVNTMSALIGNEAKSIDVGAEAVIARLADIIVIAAMREHLGQLGDSELGWLNALQDDRIGKAMTLIHDKPAKHWSLEELALAVGMSRTSFAQQFKKLVGNSPMEYLTEWRLSLAYSQLQLSKDSMLSIALEIGYQSEAAFSRAFKKVIGKSPSEVRKAYQIE</sequence>
<dbReference type="SUPFAM" id="SSF46689">
    <property type="entry name" value="Homeodomain-like"/>
    <property type="match status" value="2"/>
</dbReference>
<keyword evidence="6" id="KW-1185">Reference proteome</keyword>
<dbReference type="SUPFAM" id="SSF51215">
    <property type="entry name" value="Regulatory protein AraC"/>
    <property type="match status" value="1"/>
</dbReference>
<dbReference type="Proteomes" id="UP000275281">
    <property type="component" value="Unassembled WGS sequence"/>
</dbReference>
<dbReference type="GO" id="GO:0003700">
    <property type="term" value="F:DNA-binding transcription factor activity"/>
    <property type="evidence" value="ECO:0007669"/>
    <property type="project" value="InterPro"/>
</dbReference>
<dbReference type="PRINTS" id="PR00032">
    <property type="entry name" value="HTHARAC"/>
</dbReference>
<reference evidence="5 6" key="1">
    <citation type="submission" date="2018-11" db="EMBL/GenBank/DDBJ databases">
        <authorList>
            <person name="Ye M.-Q."/>
            <person name="Du Z.-J."/>
        </authorList>
    </citation>
    <scope>NUCLEOTIDE SEQUENCE [LARGE SCALE GENOMIC DNA]</scope>
    <source>
        <strain evidence="5 6">U0105</strain>
    </source>
</reference>
<proteinExistence type="predicted"/>
<organism evidence="5 6">
    <name type="scientific">Alteromonas sediminis</name>
    <dbReference type="NCBI Taxonomy" id="2259342"/>
    <lineage>
        <taxon>Bacteria</taxon>
        <taxon>Pseudomonadati</taxon>
        <taxon>Pseudomonadota</taxon>
        <taxon>Gammaproteobacteria</taxon>
        <taxon>Alteromonadales</taxon>
        <taxon>Alteromonadaceae</taxon>
        <taxon>Alteromonas/Salinimonas group</taxon>
        <taxon>Alteromonas</taxon>
    </lineage>
</organism>
<protein>
    <submittedName>
        <fullName evidence="5">AraC family transcriptional regulator</fullName>
    </submittedName>
</protein>
<gene>
    <name evidence="5" type="ORF">DRW07_13565</name>
</gene>
<dbReference type="Pfam" id="PF12852">
    <property type="entry name" value="Cupin_6"/>
    <property type="match status" value="1"/>
</dbReference>
<keyword evidence="3" id="KW-0804">Transcription</keyword>
<evidence type="ECO:0000256" key="3">
    <source>
        <dbReference type="ARBA" id="ARBA00023163"/>
    </source>
</evidence>
<dbReference type="OrthoDB" id="9783876at2"/>
<accession>A0A3N5Z5Z3</accession>
<feature type="domain" description="HTH araC/xylS-type" evidence="4">
    <location>
        <begin position="220"/>
        <end position="318"/>
    </location>
</feature>
<dbReference type="Pfam" id="PF12833">
    <property type="entry name" value="HTH_18"/>
    <property type="match status" value="1"/>
</dbReference>
<dbReference type="InterPro" id="IPR020449">
    <property type="entry name" value="Tscrpt_reg_AraC-type_HTH"/>
</dbReference>
<dbReference type="EMBL" id="RPOK01000004">
    <property type="protein sequence ID" value="RPJ65834.1"/>
    <property type="molecule type" value="Genomic_DNA"/>
</dbReference>
<evidence type="ECO:0000259" key="4">
    <source>
        <dbReference type="PROSITE" id="PS01124"/>
    </source>
</evidence>
<dbReference type="InterPro" id="IPR032783">
    <property type="entry name" value="AraC_lig"/>
</dbReference>
<dbReference type="InterPro" id="IPR037923">
    <property type="entry name" value="HTH-like"/>
</dbReference>
<evidence type="ECO:0000256" key="1">
    <source>
        <dbReference type="ARBA" id="ARBA00023015"/>
    </source>
</evidence>
<dbReference type="PROSITE" id="PS01124">
    <property type="entry name" value="HTH_ARAC_FAMILY_2"/>
    <property type="match status" value="1"/>
</dbReference>
<dbReference type="SMART" id="SM00342">
    <property type="entry name" value="HTH_ARAC"/>
    <property type="match status" value="1"/>
</dbReference>